<dbReference type="SMART" id="SM00858">
    <property type="entry name" value="SAF"/>
    <property type="match status" value="1"/>
</dbReference>
<dbReference type="GO" id="GO:0000166">
    <property type="term" value="F:nucleotide binding"/>
    <property type="evidence" value="ECO:0007669"/>
    <property type="project" value="InterPro"/>
</dbReference>
<dbReference type="Pfam" id="PF21135">
    <property type="entry name" value="DRL_cat"/>
    <property type="match status" value="1"/>
</dbReference>
<dbReference type="RefSeq" id="WP_119433241.1">
    <property type="nucleotide sequence ID" value="NZ_QWGE01000005.1"/>
</dbReference>
<sequence>MIIVDTALAKRHAEGNPIRVAMVGAGFMGRGIALQISKYTQGMELVAIANRTLDKARQAYTEAEINTIAEVSSLPELEENIRQGKYSITEDAMLLCEAEGIDAIIEVTGAVEFGTNVAMRAIQNGKHIIMMNAEVDGTVGPILKVYADKAGVVFTNADGDQPGVTMNLFRFVKGLGVKPVLCGNIKGLHDPYRNPTTQEGFAKKWGQQPSMVTSFADGSKISFEQAIIANGTGMRVAKRGMHGPTVLGGTTLKECVQDLYPLEDLMEGPGIVDYVVGAEPGPGVFVLGTHDNPLQQHYLNLYKLGEGPLYLFYTPYHLCHFEVPNTVARAVLFNDAALTPMGAPQVSVVSAAKIDLKAGEVLDGIGHYMTYGLCENADITAAQRLLPIGIAEGCVLKRDIPKDQVLTYDDVVLPEGRLVDKLLEQQAAYFAATESAERDRVLQDLSKAEASL</sequence>
<dbReference type="Proteomes" id="UP000266005">
    <property type="component" value="Unassembled WGS sequence"/>
</dbReference>
<reference evidence="3" key="1">
    <citation type="submission" date="2018-08" db="EMBL/GenBank/DDBJ databases">
        <title>Mucilaginibacter sp. MYSH2.</title>
        <authorList>
            <person name="Seo T."/>
        </authorList>
    </citation>
    <scope>NUCLEOTIDE SEQUENCE [LARGE SCALE GENOMIC DNA]</scope>
    <source>
        <strain evidence="3">KIRAN</strain>
    </source>
</reference>
<dbReference type="InterPro" id="IPR000683">
    <property type="entry name" value="Gfo/Idh/MocA-like_OxRdtase_N"/>
</dbReference>
<gene>
    <name evidence="2" type="ORF">D1627_15805</name>
</gene>
<protein>
    <submittedName>
        <fullName evidence="2">NAD(P)-dependent oxidoreductase</fullName>
    </submittedName>
</protein>
<dbReference type="PANTHER" id="PTHR37850:SF1">
    <property type="entry name" value="SAF DOMAIN PROTEIN"/>
    <property type="match status" value="1"/>
</dbReference>
<dbReference type="Pfam" id="PF01408">
    <property type="entry name" value="GFO_IDH_MocA"/>
    <property type="match status" value="1"/>
</dbReference>
<dbReference type="EMBL" id="QWGE01000005">
    <property type="protein sequence ID" value="RIJ34381.1"/>
    <property type="molecule type" value="Genomic_DNA"/>
</dbReference>
<dbReference type="InterPro" id="IPR048423">
    <property type="entry name" value="DRL_cat"/>
</dbReference>
<dbReference type="CDD" id="cd11616">
    <property type="entry name" value="SAF_DH_OX_like"/>
    <property type="match status" value="1"/>
</dbReference>
<evidence type="ECO:0000259" key="1">
    <source>
        <dbReference type="SMART" id="SM00858"/>
    </source>
</evidence>
<name>A0A399RU46_9BACT</name>
<dbReference type="AlphaFoldDB" id="A0A399RU46"/>
<dbReference type="Gene3D" id="3.40.50.720">
    <property type="entry name" value="NAD(P)-binding Rossmann-like Domain"/>
    <property type="match status" value="1"/>
</dbReference>
<dbReference type="OrthoDB" id="9777844at2"/>
<comment type="caution">
    <text evidence="2">The sequence shown here is derived from an EMBL/GenBank/DDBJ whole genome shotgun (WGS) entry which is preliminary data.</text>
</comment>
<proteinExistence type="predicted"/>
<evidence type="ECO:0000313" key="3">
    <source>
        <dbReference type="Proteomes" id="UP000266005"/>
    </source>
</evidence>
<keyword evidence="3" id="KW-1185">Reference proteome</keyword>
<dbReference type="InterPro" id="IPR036291">
    <property type="entry name" value="NAD(P)-bd_dom_sf"/>
</dbReference>
<evidence type="ECO:0000313" key="2">
    <source>
        <dbReference type="EMBL" id="RIJ34381.1"/>
    </source>
</evidence>
<dbReference type="InterPro" id="IPR013974">
    <property type="entry name" value="SAF"/>
</dbReference>
<feature type="domain" description="SAF" evidence="1">
    <location>
        <begin position="347"/>
        <end position="412"/>
    </location>
</feature>
<dbReference type="PANTHER" id="PTHR37850">
    <property type="entry name" value="STRU PROTEIN"/>
    <property type="match status" value="1"/>
</dbReference>
<organism evidence="2 3">
    <name type="scientific">Pontibacter oryzae</name>
    <dbReference type="NCBI Taxonomy" id="2304593"/>
    <lineage>
        <taxon>Bacteria</taxon>
        <taxon>Pseudomonadati</taxon>
        <taxon>Bacteroidota</taxon>
        <taxon>Cytophagia</taxon>
        <taxon>Cytophagales</taxon>
        <taxon>Hymenobacteraceae</taxon>
        <taxon>Pontibacter</taxon>
    </lineage>
</organism>
<accession>A0A399RU46</accession>
<dbReference type="SUPFAM" id="SSF51735">
    <property type="entry name" value="NAD(P)-binding Rossmann-fold domains"/>
    <property type="match status" value="1"/>
</dbReference>